<dbReference type="Proteomes" id="UP000054324">
    <property type="component" value="Unassembled WGS sequence"/>
</dbReference>
<keyword evidence="2" id="KW-1185">Reference proteome</keyword>
<gene>
    <name evidence="1" type="ORF">T265_04131</name>
</gene>
<dbReference type="AlphaFoldDB" id="A0A074ZP81"/>
<reference evidence="1 2" key="1">
    <citation type="submission" date="2013-11" db="EMBL/GenBank/DDBJ databases">
        <title>Opisthorchis viverrini - life in the bile duct.</title>
        <authorList>
            <person name="Young N.D."/>
            <person name="Nagarajan N."/>
            <person name="Lin S.J."/>
            <person name="Korhonen P.K."/>
            <person name="Jex A.R."/>
            <person name="Hall R.S."/>
            <person name="Safavi-Hemami H."/>
            <person name="Kaewkong W."/>
            <person name="Bertrand D."/>
            <person name="Gao S."/>
            <person name="Seet Q."/>
            <person name="Wongkham S."/>
            <person name="Teh B.T."/>
            <person name="Wongkham C."/>
            <person name="Intapan P.M."/>
            <person name="Maleewong W."/>
            <person name="Yang X."/>
            <person name="Hu M."/>
            <person name="Wang Z."/>
            <person name="Hofmann A."/>
            <person name="Sternberg P.W."/>
            <person name="Tan P."/>
            <person name="Wang J."/>
            <person name="Gasser R.B."/>
        </authorList>
    </citation>
    <scope>NUCLEOTIDE SEQUENCE [LARGE SCALE GENOMIC DNA]</scope>
</reference>
<name>A0A074ZP81_OPIVI</name>
<protein>
    <recommendedName>
        <fullName evidence="3">C2H2-type domain-containing protein</fullName>
    </recommendedName>
</protein>
<dbReference type="GeneID" id="20318317"/>
<accession>A0A074ZP81</accession>
<dbReference type="CTD" id="20318317"/>
<dbReference type="RefSeq" id="XP_009167053.1">
    <property type="nucleotide sequence ID" value="XM_009168789.1"/>
</dbReference>
<dbReference type="EMBL" id="KL596683">
    <property type="protein sequence ID" value="KER29198.1"/>
    <property type="molecule type" value="Genomic_DNA"/>
</dbReference>
<sequence length="130" mass="14562">MSSNKSETRVHCFPLVWTHRNNYARTGTRPFKRESIKKRPNAATDHGVDVGALNHLIVLLARWTVHQSGVTRADCGRCCSPKTGFVALRRIHVYESFSTNMVTLLVCADCSHLYATKTGLSQQCQHAHPT</sequence>
<organism evidence="1 2">
    <name type="scientific">Opisthorchis viverrini</name>
    <name type="common">Southeast Asian liver fluke</name>
    <dbReference type="NCBI Taxonomy" id="6198"/>
    <lineage>
        <taxon>Eukaryota</taxon>
        <taxon>Metazoa</taxon>
        <taxon>Spiralia</taxon>
        <taxon>Lophotrochozoa</taxon>
        <taxon>Platyhelminthes</taxon>
        <taxon>Trematoda</taxon>
        <taxon>Digenea</taxon>
        <taxon>Opisthorchiida</taxon>
        <taxon>Opisthorchiata</taxon>
        <taxon>Opisthorchiidae</taxon>
        <taxon>Opisthorchis</taxon>
    </lineage>
</organism>
<dbReference type="KEGG" id="ovi:T265_04131"/>
<evidence type="ECO:0000313" key="2">
    <source>
        <dbReference type="Proteomes" id="UP000054324"/>
    </source>
</evidence>
<evidence type="ECO:0008006" key="3">
    <source>
        <dbReference type="Google" id="ProtNLM"/>
    </source>
</evidence>
<proteinExistence type="predicted"/>
<evidence type="ECO:0000313" key="1">
    <source>
        <dbReference type="EMBL" id="KER29198.1"/>
    </source>
</evidence>